<comment type="subcellular location">
    <subcellularLocation>
        <location evidence="1">Cytoplasm</location>
    </subcellularLocation>
</comment>
<evidence type="ECO:0000256" key="6">
    <source>
        <dbReference type="SAM" id="MobiDB-lite"/>
    </source>
</evidence>
<protein>
    <recommendedName>
        <fullName evidence="7">GRIP domain-containing protein</fullName>
    </recommendedName>
</protein>
<dbReference type="PANTHER" id="PTHR18902:SF25">
    <property type="entry name" value="GRIP AND COILED-COIL DOMAIN-CONTAINING PROTEIN 2"/>
    <property type="match status" value="1"/>
</dbReference>
<evidence type="ECO:0000259" key="7">
    <source>
        <dbReference type="PROSITE" id="PS50913"/>
    </source>
</evidence>
<dbReference type="SMART" id="SM00755">
    <property type="entry name" value="Grip"/>
    <property type="match status" value="1"/>
</dbReference>
<accession>A0ABD6EUE1</accession>
<dbReference type="PANTHER" id="PTHR18902">
    <property type="entry name" value="NUCLEAR MITOTIC APPARATUS PROTEIN 1-RELATED"/>
    <property type="match status" value="1"/>
</dbReference>
<gene>
    <name evidence="8" type="ORF">AB6A40_006891</name>
</gene>
<dbReference type="GO" id="GO:0005737">
    <property type="term" value="C:cytoplasm"/>
    <property type="evidence" value="ECO:0007669"/>
    <property type="project" value="UniProtKB-SubCell"/>
</dbReference>
<feature type="region of interest" description="Disordered" evidence="6">
    <location>
        <begin position="1"/>
        <end position="20"/>
    </location>
</feature>
<dbReference type="PROSITE" id="PS50913">
    <property type="entry name" value="GRIP"/>
    <property type="match status" value="1"/>
</dbReference>
<feature type="coiled-coil region" evidence="5">
    <location>
        <begin position="574"/>
        <end position="611"/>
    </location>
</feature>
<reference evidence="8 9" key="1">
    <citation type="submission" date="2024-08" db="EMBL/GenBank/DDBJ databases">
        <title>Gnathostoma spinigerum genome.</title>
        <authorList>
            <person name="Gonzalez-Bertolin B."/>
            <person name="Monzon S."/>
            <person name="Zaballos A."/>
            <person name="Jimenez P."/>
            <person name="Dekumyoy P."/>
            <person name="Varona S."/>
            <person name="Cuesta I."/>
            <person name="Sumanam S."/>
            <person name="Adisakwattana P."/>
            <person name="Gasser R.B."/>
            <person name="Hernandez-Gonzalez A."/>
            <person name="Young N.D."/>
            <person name="Perteguer M.J."/>
        </authorList>
    </citation>
    <scope>NUCLEOTIDE SEQUENCE [LARGE SCALE GENOMIC DNA]</scope>
    <source>
        <strain evidence="8">AL3</strain>
        <tissue evidence="8">Liver</tissue>
    </source>
</reference>
<evidence type="ECO:0000256" key="3">
    <source>
        <dbReference type="ARBA" id="ARBA00022553"/>
    </source>
</evidence>
<dbReference type="Pfam" id="PF16704">
    <property type="entry name" value="Rab_bind"/>
    <property type="match status" value="1"/>
</dbReference>
<evidence type="ECO:0000313" key="8">
    <source>
        <dbReference type="EMBL" id="MFH4980182.1"/>
    </source>
</evidence>
<keyword evidence="3" id="KW-0597">Phosphoprotein</keyword>
<keyword evidence="9" id="KW-1185">Reference proteome</keyword>
<feature type="coiled-coil region" evidence="5">
    <location>
        <begin position="55"/>
        <end position="353"/>
    </location>
</feature>
<feature type="coiled-coil region" evidence="5">
    <location>
        <begin position="440"/>
        <end position="481"/>
    </location>
</feature>
<dbReference type="AlphaFoldDB" id="A0ABD6EUE1"/>
<dbReference type="InterPro" id="IPR032023">
    <property type="entry name" value="GCC2_Rab_bind"/>
</dbReference>
<comment type="caution">
    <text evidence="8">The sequence shown here is derived from an EMBL/GenBank/DDBJ whole genome shotgun (WGS) entry which is preliminary data.</text>
</comment>
<evidence type="ECO:0000256" key="4">
    <source>
        <dbReference type="ARBA" id="ARBA00023054"/>
    </source>
</evidence>
<name>A0ABD6EUE1_9BILA</name>
<evidence type="ECO:0000256" key="2">
    <source>
        <dbReference type="ARBA" id="ARBA00022490"/>
    </source>
</evidence>
<evidence type="ECO:0000256" key="1">
    <source>
        <dbReference type="ARBA" id="ARBA00004496"/>
    </source>
</evidence>
<dbReference type="Pfam" id="PF01465">
    <property type="entry name" value="GRIP"/>
    <property type="match status" value="1"/>
</dbReference>
<dbReference type="Proteomes" id="UP001608902">
    <property type="component" value="Unassembled WGS sequence"/>
</dbReference>
<dbReference type="Gene3D" id="1.10.287.1490">
    <property type="match status" value="1"/>
</dbReference>
<dbReference type="EMBL" id="JBGFUD010005188">
    <property type="protein sequence ID" value="MFH4980182.1"/>
    <property type="molecule type" value="Genomic_DNA"/>
</dbReference>
<proteinExistence type="predicted"/>
<keyword evidence="4 5" id="KW-0175">Coiled coil</keyword>
<keyword evidence="2" id="KW-0963">Cytoplasm</keyword>
<dbReference type="InterPro" id="IPR000237">
    <property type="entry name" value="GRIP_dom"/>
</dbReference>
<evidence type="ECO:0000256" key="5">
    <source>
        <dbReference type="SAM" id="Coils"/>
    </source>
</evidence>
<evidence type="ECO:0000313" key="9">
    <source>
        <dbReference type="Proteomes" id="UP001608902"/>
    </source>
</evidence>
<dbReference type="InterPro" id="IPR051841">
    <property type="entry name" value="MT-Golgi_org_protein"/>
</dbReference>
<organism evidence="8 9">
    <name type="scientific">Gnathostoma spinigerum</name>
    <dbReference type="NCBI Taxonomy" id="75299"/>
    <lineage>
        <taxon>Eukaryota</taxon>
        <taxon>Metazoa</taxon>
        <taxon>Ecdysozoa</taxon>
        <taxon>Nematoda</taxon>
        <taxon>Chromadorea</taxon>
        <taxon>Rhabditida</taxon>
        <taxon>Spirurina</taxon>
        <taxon>Gnathostomatomorpha</taxon>
        <taxon>Gnathostomatoidea</taxon>
        <taxon>Gnathostomatidae</taxon>
        <taxon>Gnathostoma</taxon>
    </lineage>
</organism>
<sequence>MSGELQRGSLPASGSSTPRCKVDALSREDLIRFAKKQVEKLKLLRAENTAFGQRISETQSAFESLRTENKELEIAVENEKLKADISAKEIKQLTEENEVLKELLREKEQQIKDYDVQLKSLEDLSADQTQRLAKYATEKDELTCTVMELRSFLDDANNRLNVAKEQRNAENIFSLEIADYEKTVDRLQKELDQVTKNCQNAEADRDSYSVEMKALKNEKELLESKLNKMKAVVKKLKSELDGKKESIMTAEKTVDKLQEALKKLNAERDDEKLKISAVLGENRVVIQRLGDKASSLDRQVANLKTERESLLRQLDDAKLEHSQFKNRALYVLEQKQEENSDKKNEELELLEGKVRHKEQIIDSLTKSHKLLEDELCSVQENYLTVVAKVKDLERDLSSSNSGHQKELSELREMFESRLASEIKVNGDLTAKINANFLTYSREKEHVIAEAKREREVLLAEIEQLKQSVDEERRRRVEAEQYATSSANIVLSKTPSAAAAVNKILFQRPNVLGKETITSNDDGMHEKTLEEVLNDVDTDHSRVDDISHWKENDAINWEEVAIKCQKMIEHTRELLNESESTNVRLIEQTKLLKEEIRRMQRNEERSDHLTNNEYLKNVILKFIAPEKVSSERGQLIPVLATMLRLSTDEVNSLKTAIEDDVSSEAETKTAAWGSYFHRWSGFS</sequence>
<feature type="domain" description="GRIP" evidence="7">
    <location>
        <begin position="604"/>
        <end position="655"/>
    </location>
</feature>